<dbReference type="InterPro" id="IPR046342">
    <property type="entry name" value="CBS_dom_sf"/>
</dbReference>
<dbReference type="SUPFAM" id="SSF55073">
    <property type="entry name" value="Nucleotide cyclase"/>
    <property type="match status" value="1"/>
</dbReference>
<dbReference type="PANTHER" id="PTHR33121:SF76">
    <property type="entry name" value="SIGNALING PROTEIN"/>
    <property type="match status" value="1"/>
</dbReference>
<dbReference type="PANTHER" id="PTHR33121">
    <property type="entry name" value="CYCLIC DI-GMP PHOSPHODIESTERASE PDEF"/>
    <property type="match status" value="1"/>
</dbReference>
<dbReference type="InterPro" id="IPR035919">
    <property type="entry name" value="EAL_sf"/>
</dbReference>
<dbReference type="CDD" id="cd01948">
    <property type="entry name" value="EAL"/>
    <property type="match status" value="1"/>
</dbReference>
<dbReference type="InterPro" id="IPR000160">
    <property type="entry name" value="GGDEF_dom"/>
</dbReference>
<dbReference type="Pfam" id="PF00563">
    <property type="entry name" value="EAL"/>
    <property type="match status" value="1"/>
</dbReference>
<dbReference type="Gene3D" id="3.20.20.450">
    <property type="entry name" value="EAL domain"/>
    <property type="match status" value="1"/>
</dbReference>
<dbReference type="Pfam" id="PF00571">
    <property type="entry name" value="CBS"/>
    <property type="match status" value="2"/>
</dbReference>
<dbReference type="PROSITE" id="PS50887">
    <property type="entry name" value="GGDEF"/>
    <property type="match status" value="1"/>
</dbReference>
<dbReference type="NCBIfam" id="TIGR00254">
    <property type="entry name" value="GGDEF"/>
    <property type="match status" value="1"/>
</dbReference>
<evidence type="ECO:0000313" key="1">
    <source>
        <dbReference type="EMBL" id="MET1256265.1"/>
    </source>
</evidence>
<sequence>MNDSLIRLELEKILSRQNITSVFQPIVNVRSKKILGFEALTRGPSDSPLHSPEQLFQAATRLGRLPELELLCREKSIDAFIERQFDGLLFINISPMALLEPNYPKGETIRLVEETPLSPNQIVIEVSEKYPTLDIGALRHALNYYRSQGFRTAIDDLGAGYSDLRLWSELRPNFVKIDRHFISSIDRDSVKREFIKGISDIAKSLGCEVIAEGIETEDEMTTVKNIGIEICQGYYIAKPSNNPPVEQITTNLVEMPEKISPKTYYETIQSLCQQVEPLNKEEKLANIWELFQNPSTHTTLPVVDQGKVLGLIHKSRIMELFSTDYGRALHFKKPVGAYVLPAAIIVDKETSLEQVSELLTNEDESYVRQYFVITHNDHYIGMGSTRQLLKKITTIKLNNARYANPLTMLPGNVPINQHIEQQIKLKRDFYLAYFDIDNFKPFNDVYGYSKGDQVIQTLANIILENSNPNINFVGHVGGDDFIVIFQESNYHTSCQQVIEQFNASQHLFYSEEHIKQGELTGYDRYGIKRQFPLAQISVGIVKSDKSINSVEHYSALASEAKKRAKQDQQRSIHEYNQSSQTKREASLTR</sequence>
<comment type="caution">
    <text evidence="1">The sequence shown here is derived from an EMBL/GenBank/DDBJ whole genome shotgun (WGS) entry which is preliminary data.</text>
</comment>
<organism evidence="1 2">
    <name type="scientific">Aliikangiella maris</name>
    <dbReference type="NCBI Taxonomy" id="3162458"/>
    <lineage>
        <taxon>Bacteria</taxon>
        <taxon>Pseudomonadati</taxon>
        <taxon>Pseudomonadota</taxon>
        <taxon>Gammaproteobacteria</taxon>
        <taxon>Oceanospirillales</taxon>
        <taxon>Pleioneaceae</taxon>
        <taxon>Aliikangiella</taxon>
    </lineage>
</organism>
<dbReference type="SUPFAM" id="SSF54631">
    <property type="entry name" value="CBS-domain pair"/>
    <property type="match status" value="1"/>
</dbReference>
<dbReference type="SMART" id="SM00052">
    <property type="entry name" value="EAL"/>
    <property type="match status" value="1"/>
</dbReference>
<reference evidence="1 2" key="1">
    <citation type="submission" date="2024-06" db="EMBL/GenBank/DDBJ databases">
        <authorList>
            <person name="Li F."/>
        </authorList>
    </citation>
    <scope>NUCLEOTIDE SEQUENCE [LARGE SCALE GENOMIC DNA]</scope>
    <source>
        <strain evidence="1 2">GXAS 311</strain>
    </source>
</reference>
<dbReference type="Pfam" id="PF00990">
    <property type="entry name" value="GGDEF"/>
    <property type="match status" value="1"/>
</dbReference>
<dbReference type="PROSITE" id="PS50883">
    <property type="entry name" value="EAL"/>
    <property type="match status" value="1"/>
</dbReference>
<dbReference type="InterPro" id="IPR029787">
    <property type="entry name" value="Nucleotide_cyclase"/>
</dbReference>
<accession>A0ABV2BWG9</accession>
<dbReference type="Proteomes" id="UP001548189">
    <property type="component" value="Unassembled WGS sequence"/>
</dbReference>
<dbReference type="InterPro" id="IPR043128">
    <property type="entry name" value="Rev_trsase/Diguanyl_cyclase"/>
</dbReference>
<dbReference type="Gene3D" id="3.30.70.270">
    <property type="match status" value="1"/>
</dbReference>
<dbReference type="SUPFAM" id="SSF141868">
    <property type="entry name" value="EAL domain-like"/>
    <property type="match status" value="1"/>
</dbReference>
<dbReference type="PROSITE" id="PS51371">
    <property type="entry name" value="CBS"/>
    <property type="match status" value="1"/>
</dbReference>
<dbReference type="InterPro" id="IPR050706">
    <property type="entry name" value="Cyclic-di-GMP_PDE-like"/>
</dbReference>
<dbReference type="CDD" id="cd01949">
    <property type="entry name" value="GGDEF"/>
    <property type="match status" value="1"/>
</dbReference>
<gene>
    <name evidence="1" type="ORF">ABVT43_14080</name>
</gene>
<dbReference type="SMART" id="SM00267">
    <property type="entry name" value="GGDEF"/>
    <property type="match status" value="1"/>
</dbReference>
<protein>
    <submittedName>
        <fullName evidence="1">GGDEF domain-containing protein</fullName>
    </submittedName>
</protein>
<dbReference type="InterPro" id="IPR001633">
    <property type="entry name" value="EAL_dom"/>
</dbReference>
<dbReference type="Gene3D" id="3.10.580.10">
    <property type="entry name" value="CBS-domain"/>
    <property type="match status" value="1"/>
</dbReference>
<name>A0ABV2BWG9_9GAMM</name>
<dbReference type="InterPro" id="IPR000644">
    <property type="entry name" value="CBS_dom"/>
</dbReference>
<proteinExistence type="predicted"/>
<dbReference type="EMBL" id="JBEVCJ010000019">
    <property type="protein sequence ID" value="MET1256265.1"/>
    <property type="molecule type" value="Genomic_DNA"/>
</dbReference>
<evidence type="ECO:0000313" key="2">
    <source>
        <dbReference type="Proteomes" id="UP001548189"/>
    </source>
</evidence>
<keyword evidence="2" id="KW-1185">Reference proteome</keyword>